<dbReference type="InterPro" id="IPR050330">
    <property type="entry name" value="Bact_OuterMem_StrucFunc"/>
</dbReference>
<dbReference type="RefSeq" id="WP_211925952.1">
    <property type="nucleotide sequence ID" value="NZ_JAGQFT020000001.1"/>
</dbReference>
<protein>
    <submittedName>
        <fullName evidence="8">OmpA family protein</fullName>
    </submittedName>
</protein>
<feature type="region of interest" description="Disordered" evidence="5">
    <location>
        <begin position="183"/>
        <end position="208"/>
    </location>
</feature>
<evidence type="ECO:0000259" key="7">
    <source>
        <dbReference type="PROSITE" id="PS51123"/>
    </source>
</evidence>
<keyword evidence="10" id="KW-1185">Reference proteome</keyword>
<sequence>MSNAAPVLFCLVLCLALAACRDPETGGPPTTDEPAAPVSSPGIRPVDADDAVGPAGADDEPRATAPAPRPRAPGSNAATQAALAEASPQTLVERLGGRIDDRAIRVDLPSEVLFEFDRAELTLTAQQDLETLAALIRATDGPVSIHGDTDTGASTAYRQALSERRALAVRDWLTGRGVPAGRLRAQGFDGDGPPVTGEPDAQDGPRDRIAVVIGRD</sequence>
<dbReference type="PROSITE" id="PS51123">
    <property type="entry name" value="OMPA_2"/>
    <property type="match status" value="1"/>
</dbReference>
<keyword evidence="2 4" id="KW-0472">Membrane</keyword>
<dbReference type="Pfam" id="PF00691">
    <property type="entry name" value="OmpA"/>
    <property type="match status" value="1"/>
</dbReference>
<evidence type="ECO:0000313" key="9">
    <source>
        <dbReference type="EMBL" id="MBS7455861.1"/>
    </source>
</evidence>
<dbReference type="GO" id="GO:0009279">
    <property type="term" value="C:cell outer membrane"/>
    <property type="evidence" value="ECO:0007669"/>
    <property type="project" value="UniProtKB-SubCell"/>
</dbReference>
<evidence type="ECO:0000313" key="10">
    <source>
        <dbReference type="Proteomes" id="UP000675747"/>
    </source>
</evidence>
<dbReference type="CDD" id="cd07185">
    <property type="entry name" value="OmpA_C-like"/>
    <property type="match status" value="1"/>
</dbReference>
<evidence type="ECO:0000256" key="1">
    <source>
        <dbReference type="ARBA" id="ARBA00004442"/>
    </source>
</evidence>
<organism evidence="8">
    <name type="scientific">Coralloluteibacterium stylophorae</name>
    <dbReference type="NCBI Taxonomy" id="1776034"/>
    <lineage>
        <taxon>Bacteria</taxon>
        <taxon>Pseudomonadati</taxon>
        <taxon>Pseudomonadota</taxon>
        <taxon>Gammaproteobacteria</taxon>
        <taxon>Lysobacterales</taxon>
        <taxon>Lysobacteraceae</taxon>
        <taxon>Coralloluteibacterium</taxon>
    </lineage>
</organism>
<dbReference type="PANTHER" id="PTHR30329">
    <property type="entry name" value="STATOR ELEMENT OF FLAGELLAR MOTOR COMPLEX"/>
    <property type="match status" value="1"/>
</dbReference>
<reference evidence="9 10" key="1">
    <citation type="journal article" date="2021" name="Microbiol. Resour. Announc.">
        <title>Draft Genome Sequence of Coralloluteibacterium stylophorae LMG 29479T.</title>
        <authorList>
            <person name="Karlyshev A.V."/>
            <person name="Kudryashova E.B."/>
            <person name="Ariskina E.V."/>
            <person name="Conroy A.P."/>
            <person name="Abidueva E.Y."/>
        </authorList>
    </citation>
    <scope>NUCLEOTIDE SEQUENCE [LARGE SCALE GENOMIC DNA]</scope>
    <source>
        <strain evidence="9 10">LMG 29479</strain>
    </source>
</reference>
<evidence type="ECO:0000256" key="4">
    <source>
        <dbReference type="PROSITE-ProRule" id="PRU00473"/>
    </source>
</evidence>
<dbReference type="EMBL" id="JAGQFT010000030">
    <property type="protein sequence ID" value="MBR0561986.1"/>
    <property type="molecule type" value="Genomic_DNA"/>
</dbReference>
<feature type="signal peptide" evidence="6">
    <location>
        <begin position="1"/>
        <end position="18"/>
    </location>
</feature>
<proteinExistence type="predicted"/>
<dbReference type="SUPFAM" id="SSF103088">
    <property type="entry name" value="OmpA-like"/>
    <property type="match status" value="1"/>
</dbReference>
<dbReference type="InterPro" id="IPR006665">
    <property type="entry name" value="OmpA-like"/>
</dbReference>
<name>A0A8J7VTE8_9GAMM</name>
<evidence type="ECO:0000256" key="3">
    <source>
        <dbReference type="ARBA" id="ARBA00023237"/>
    </source>
</evidence>
<dbReference type="InterPro" id="IPR036737">
    <property type="entry name" value="OmpA-like_sf"/>
</dbReference>
<gene>
    <name evidence="9" type="ORF">KB893_001780</name>
    <name evidence="8" type="ORF">KB893_05595</name>
</gene>
<evidence type="ECO:0000313" key="8">
    <source>
        <dbReference type="EMBL" id="MBR0561986.1"/>
    </source>
</evidence>
<evidence type="ECO:0000256" key="6">
    <source>
        <dbReference type="SAM" id="SignalP"/>
    </source>
</evidence>
<feature type="compositionally biased region" description="Low complexity" evidence="5">
    <location>
        <begin position="24"/>
        <end position="37"/>
    </location>
</feature>
<keyword evidence="3" id="KW-0998">Cell outer membrane</keyword>
<dbReference type="Proteomes" id="UP000675747">
    <property type="component" value="Unassembled WGS sequence"/>
</dbReference>
<feature type="region of interest" description="Disordered" evidence="5">
    <location>
        <begin position="24"/>
        <end position="86"/>
    </location>
</feature>
<dbReference type="AlphaFoldDB" id="A0A8J7VTE8"/>
<dbReference type="PANTHER" id="PTHR30329:SF21">
    <property type="entry name" value="LIPOPROTEIN YIAD-RELATED"/>
    <property type="match status" value="1"/>
</dbReference>
<dbReference type="InterPro" id="IPR006664">
    <property type="entry name" value="OMP_bac"/>
</dbReference>
<evidence type="ECO:0000256" key="2">
    <source>
        <dbReference type="ARBA" id="ARBA00023136"/>
    </source>
</evidence>
<feature type="domain" description="OmpA-like" evidence="7">
    <location>
        <begin position="101"/>
        <end position="216"/>
    </location>
</feature>
<accession>A0A8J7VTE8</accession>
<dbReference type="PRINTS" id="PR01021">
    <property type="entry name" value="OMPADOMAIN"/>
</dbReference>
<feature type="chain" id="PRO_5042774202" evidence="6">
    <location>
        <begin position="19"/>
        <end position="216"/>
    </location>
</feature>
<reference evidence="8" key="2">
    <citation type="submission" date="2021-04" db="EMBL/GenBank/DDBJ databases">
        <authorList>
            <person name="Karlyshev A.V."/>
        </authorList>
    </citation>
    <scope>NUCLEOTIDE SEQUENCE</scope>
    <source>
        <strain evidence="8">LMG 29479</strain>
    </source>
</reference>
<comment type="caution">
    <text evidence="8">The sequence shown here is derived from an EMBL/GenBank/DDBJ whole genome shotgun (WGS) entry which is preliminary data.</text>
</comment>
<dbReference type="EMBL" id="JAGQFT020000001">
    <property type="protein sequence ID" value="MBS7455861.1"/>
    <property type="molecule type" value="Genomic_DNA"/>
</dbReference>
<evidence type="ECO:0000256" key="5">
    <source>
        <dbReference type="SAM" id="MobiDB-lite"/>
    </source>
</evidence>
<keyword evidence="6" id="KW-0732">Signal</keyword>
<dbReference type="Gene3D" id="3.30.1330.60">
    <property type="entry name" value="OmpA-like domain"/>
    <property type="match status" value="1"/>
</dbReference>
<comment type="subcellular location">
    <subcellularLocation>
        <location evidence="1">Cell outer membrane</location>
    </subcellularLocation>
</comment>